<evidence type="ECO:0000256" key="9">
    <source>
        <dbReference type="ARBA" id="ARBA00024310"/>
    </source>
</evidence>
<dbReference type="InterPro" id="IPR044773">
    <property type="entry name" value="DDX18/Has1_DEADc"/>
</dbReference>
<dbReference type="InterPro" id="IPR000629">
    <property type="entry name" value="RNA-helicase_DEAD-box_CS"/>
</dbReference>
<evidence type="ECO:0000256" key="10">
    <source>
        <dbReference type="ARBA" id="ARBA00024357"/>
    </source>
</evidence>
<evidence type="ECO:0000256" key="7">
    <source>
        <dbReference type="ARBA" id="ARBA00022840"/>
    </source>
</evidence>
<dbReference type="SMART" id="SM01178">
    <property type="entry name" value="DUF4217"/>
    <property type="match status" value="1"/>
</dbReference>
<feature type="region of interest" description="Disordered" evidence="15">
    <location>
        <begin position="1"/>
        <end position="123"/>
    </location>
</feature>
<feature type="compositionally biased region" description="Acidic residues" evidence="15">
    <location>
        <begin position="565"/>
        <end position="579"/>
    </location>
</feature>
<comment type="subcellular location">
    <subcellularLocation>
        <location evidence="1">Nucleus</location>
        <location evidence="1">Nucleolus</location>
    </subcellularLocation>
</comment>
<accession>A0A0C2YF76</accession>
<evidence type="ECO:0000259" key="17">
    <source>
        <dbReference type="PROSITE" id="PS51194"/>
    </source>
</evidence>
<dbReference type="GO" id="GO:0005524">
    <property type="term" value="F:ATP binding"/>
    <property type="evidence" value="ECO:0007669"/>
    <property type="project" value="UniProtKB-UniRule"/>
</dbReference>
<evidence type="ECO:0000259" key="16">
    <source>
        <dbReference type="PROSITE" id="PS51192"/>
    </source>
</evidence>
<dbReference type="InterPro" id="IPR027417">
    <property type="entry name" value="P-loop_NTPase"/>
</dbReference>
<dbReference type="PANTHER" id="PTHR24031">
    <property type="entry name" value="RNA HELICASE"/>
    <property type="match status" value="1"/>
</dbReference>
<evidence type="ECO:0000256" key="14">
    <source>
        <dbReference type="RuleBase" id="RU365068"/>
    </source>
</evidence>
<feature type="domain" description="Helicase C-terminal" evidence="17">
    <location>
        <begin position="321"/>
        <end position="490"/>
    </location>
</feature>
<proteinExistence type="inferred from homology"/>
<dbReference type="InterPro" id="IPR011545">
    <property type="entry name" value="DEAD/DEAH_box_helicase_dom"/>
</dbReference>
<feature type="compositionally biased region" description="Basic residues" evidence="15">
    <location>
        <begin position="67"/>
        <end position="76"/>
    </location>
</feature>
<dbReference type="Pfam" id="PF00270">
    <property type="entry name" value="DEAD"/>
    <property type="match status" value="1"/>
</dbReference>
<dbReference type="GO" id="GO:0003724">
    <property type="term" value="F:RNA helicase activity"/>
    <property type="evidence" value="ECO:0007669"/>
    <property type="project" value="UniProtKB-EC"/>
</dbReference>
<dbReference type="CDD" id="cd18787">
    <property type="entry name" value="SF2_C_DEAD"/>
    <property type="match status" value="1"/>
</dbReference>
<dbReference type="AlphaFoldDB" id="A0A0C2YF76"/>
<evidence type="ECO:0000256" key="2">
    <source>
        <dbReference type="ARBA" id="ARBA00022517"/>
    </source>
</evidence>
<keyword evidence="3" id="KW-0698">rRNA processing</keyword>
<evidence type="ECO:0000256" key="4">
    <source>
        <dbReference type="ARBA" id="ARBA00022741"/>
    </source>
</evidence>
<dbReference type="EC" id="3.6.4.13" evidence="14"/>
<comment type="function">
    <text evidence="14">RNA helicase.</text>
</comment>
<dbReference type="PROSITE" id="PS51194">
    <property type="entry name" value="HELICASE_CTER"/>
    <property type="match status" value="1"/>
</dbReference>
<feature type="domain" description="Helicase ATP-binding" evidence="16">
    <location>
        <begin position="144"/>
        <end position="376"/>
    </location>
</feature>
<dbReference type="FunFam" id="3.40.50.300:FF:000379">
    <property type="entry name" value="RNA helicase"/>
    <property type="match status" value="1"/>
</dbReference>
<dbReference type="GO" id="GO:0003723">
    <property type="term" value="F:RNA binding"/>
    <property type="evidence" value="ECO:0007669"/>
    <property type="project" value="UniProtKB-UniRule"/>
</dbReference>
<feature type="compositionally biased region" description="Basic residues" evidence="15">
    <location>
        <begin position="15"/>
        <end position="24"/>
    </location>
</feature>
<keyword evidence="6 13" id="KW-0347">Helicase</keyword>
<dbReference type="STRING" id="686832.A0A0C2YF76"/>
<dbReference type="InterPro" id="IPR014001">
    <property type="entry name" value="Helicase_ATP-bd"/>
</dbReference>
<evidence type="ECO:0000256" key="5">
    <source>
        <dbReference type="ARBA" id="ARBA00022801"/>
    </source>
</evidence>
<dbReference type="InterPro" id="IPR014014">
    <property type="entry name" value="RNA_helicase_DEAD_Q_motif"/>
</dbReference>
<feature type="compositionally biased region" description="Basic and acidic residues" evidence="15">
    <location>
        <begin position="580"/>
        <end position="592"/>
    </location>
</feature>
<evidence type="ECO:0000256" key="12">
    <source>
        <dbReference type="PROSITE-ProRule" id="PRU00552"/>
    </source>
</evidence>
<sequence length="632" mass="70149">MSTSTSAAAAAASSSKKKRTRNRKKDSVPAATSKSKISTEDAEDDNDEGEKDDEEEQEQDQPEPKSTKVKPSKSKSKPIDDAPKPTPSSSKPIEPTAPTPAATTSTTNTSGRLPFSTLDLSTPTTRALEDMNMTTMTPIQTKSIPVLLAGKDVLGAARTGSGKTLAFLLPAIELLHRLKFKPMNGTGVIVITPTRELALQIFGVVRDLMKYHSQTFGIVIGGANRRAEEEKLVKGVNLLVATPGRLWDHLRDTKGFVRRNLKALIIDEADRILEIGFEQQMKDIIAMLPKVSVTDLARISLRPGPVHIDVDKEELTSTVSTLSQGYVVCPSERRFLLLFTFLKKNLKKKVIVFFSSCNSVKYHSELLNYIDVPVLDLHGKQKQQKRTNTFFEFINAASGILLCTDVAARGLDIPRVDYIVQYDPPDDPRDYIHRVGRTARAGKVGKSLLFLLESELGFLRYLKEAKVPLNEFVFPADRIENVQTQLENLLAKNYNLYRSATQGYRAYLQSYASYSLKKIFDVNALDLTKIAKAFGFKVPPRVNLAIGPGKGQSVRAGEKRRRDEDSNDDDDDDDEDEGEKETSPAKKMKGDGSVRGPMRGTDGRAKRIETLGRKAVEKEKYRKGKLGTNWSR</sequence>
<dbReference type="SMART" id="SM00490">
    <property type="entry name" value="HELICc"/>
    <property type="match status" value="1"/>
</dbReference>
<keyword evidence="5 13" id="KW-0378">Hydrolase</keyword>
<evidence type="ECO:0000313" key="19">
    <source>
        <dbReference type="EMBL" id="KIM48418.1"/>
    </source>
</evidence>
<dbReference type="OrthoDB" id="10259640at2759"/>
<feature type="compositionally biased region" description="Basic and acidic residues" evidence="15">
    <location>
        <begin position="601"/>
        <end position="620"/>
    </location>
</feature>
<evidence type="ECO:0000256" key="13">
    <source>
        <dbReference type="RuleBase" id="RU000492"/>
    </source>
</evidence>
<feature type="short sequence motif" description="Q motif" evidence="12">
    <location>
        <begin position="113"/>
        <end position="141"/>
    </location>
</feature>
<dbReference type="HOGENOM" id="CLU_003041_26_5_1"/>
<feature type="region of interest" description="Disordered" evidence="15">
    <location>
        <begin position="547"/>
        <end position="632"/>
    </location>
</feature>
<keyword evidence="20" id="KW-1185">Reference proteome</keyword>
<dbReference type="InterPro" id="IPR025313">
    <property type="entry name" value="SPB4-like_CTE"/>
</dbReference>
<organism evidence="19 20">
    <name type="scientific">Hebeloma cylindrosporum</name>
    <dbReference type="NCBI Taxonomy" id="76867"/>
    <lineage>
        <taxon>Eukaryota</taxon>
        <taxon>Fungi</taxon>
        <taxon>Dikarya</taxon>
        <taxon>Basidiomycota</taxon>
        <taxon>Agaricomycotina</taxon>
        <taxon>Agaricomycetes</taxon>
        <taxon>Agaricomycetidae</taxon>
        <taxon>Agaricales</taxon>
        <taxon>Agaricineae</taxon>
        <taxon>Hymenogastraceae</taxon>
        <taxon>Hebeloma</taxon>
    </lineage>
</organism>
<keyword evidence="8 14" id="KW-0694">RNA-binding</keyword>
<dbReference type="Pfam" id="PF13959">
    <property type="entry name" value="CTE_SPB4"/>
    <property type="match status" value="1"/>
</dbReference>
<dbReference type="Proteomes" id="UP000053424">
    <property type="component" value="Unassembled WGS sequence"/>
</dbReference>
<comment type="catalytic activity">
    <reaction evidence="11 14">
        <text>ATP + H2O = ADP + phosphate + H(+)</text>
        <dbReference type="Rhea" id="RHEA:13065"/>
        <dbReference type="ChEBI" id="CHEBI:15377"/>
        <dbReference type="ChEBI" id="CHEBI:15378"/>
        <dbReference type="ChEBI" id="CHEBI:30616"/>
        <dbReference type="ChEBI" id="CHEBI:43474"/>
        <dbReference type="ChEBI" id="CHEBI:456216"/>
        <dbReference type="EC" id="3.6.4.13"/>
    </reaction>
</comment>
<dbReference type="SUPFAM" id="SSF52540">
    <property type="entry name" value="P-loop containing nucleoside triphosphate hydrolases"/>
    <property type="match status" value="2"/>
</dbReference>
<feature type="compositionally biased region" description="Low complexity" evidence="15">
    <location>
        <begin position="1"/>
        <end position="14"/>
    </location>
</feature>
<dbReference type="GO" id="GO:0016887">
    <property type="term" value="F:ATP hydrolysis activity"/>
    <property type="evidence" value="ECO:0007669"/>
    <property type="project" value="RHEA"/>
</dbReference>
<dbReference type="CDD" id="cd17942">
    <property type="entry name" value="DEADc_DDX18"/>
    <property type="match status" value="1"/>
</dbReference>
<dbReference type="GO" id="GO:0005730">
    <property type="term" value="C:nucleolus"/>
    <property type="evidence" value="ECO:0007669"/>
    <property type="project" value="UniProtKB-SubCell"/>
</dbReference>
<evidence type="ECO:0000256" key="3">
    <source>
        <dbReference type="ARBA" id="ARBA00022552"/>
    </source>
</evidence>
<dbReference type="EMBL" id="KN831769">
    <property type="protein sequence ID" value="KIM48418.1"/>
    <property type="molecule type" value="Genomic_DNA"/>
</dbReference>
<keyword evidence="4 13" id="KW-0547">Nucleotide-binding</keyword>
<dbReference type="GO" id="GO:0006364">
    <property type="term" value="P:rRNA processing"/>
    <property type="evidence" value="ECO:0007669"/>
    <property type="project" value="UniProtKB-KW"/>
</dbReference>
<dbReference type="Gene3D" id="3.40.50.300">
    <property type="entry name" value="P-loop containing nucleotide triphosphate hydrolases"/>
    <property type="match status" value="2"/>
</dbReference>
<dbReference type="PROSITE" id="PS51195">
    <property type="entry name" value="Q_MOTIF"/>
    <property type="match status" value="1"/>
</dbReference>
<dbReference type="PROSITE" id="PS00039">
    <property type="entry name" value="DEAD_ATP_HELICASE"/>
    <property type="match status" value="1"/>
</dbReference>
<comment type="domain">
    <text evidence="14">The Q motif is unique to and characteristic of the DEAD box family of RNA helicases and controls ATP binding and hydrolysis.</text>
</comment>
<keyword evidence="7 13" id="KW-0067">ATP-binding</keyword>
<evidence type="ECO:0000256" key="15">
    <source>
        <dbReference type="SAM" id="MobiDB-lite"/>
    </source>
</evidence>
<evidence type="ECO:0000256" key="11">
    <source>
        <dbReference type="ARBA" id="ARBA00047984"/>
    </source>
</evidence>
<reference evidence="20" key="2">
    <citation type="submission" date="2015-01" db="EMBL/GenBank/DDBJ databases">
        <title>Evolutionary Origins and Diversification of the Mycorrhizal Mutualists.</title>
        <authorList>
            <consortium name="DOE Joint Genome Institute"/>
            <consortium name="Mycorrhizal Genomics Consortium"/>
            <person name="Kohler A."/>
            <person name="Kuo A."/>
            <person name="Nagy L.G."/>
            <person name="Floudas D."/>
            <person name="Copeland A."/>
            <person name="Barry K.W."/>
            <person name="Cichocki N."/>
            <person name="Veneault-Fourrey C."/>
            <person name="LaButti K."/>
            <person name="Lindquist E.A."/>
            <person name="Lipzen A."/>
            <person name="Lundell T."/>
            <person name="Morin E."/>
            <person name="Murat C."/>
            <person name="Riley R."/>
            <person name="Ohm R."/>
            <person name="Sun H."/>
            <person name="Tunlid A."/>
            <person name="Henrissat B."/>
            <person name="Grigoriev I.V."/>
            <person name="Hibbett D.S."/>
            <person name="Martin F."/>
        </authorList>
    </citation>
    <scope>NUCLEOTIDE SEQUENCE [LARGE SCALE GENOMIC DNA]</scope>
    <source>
        <strain evidence="20">h7</strain>
    </source>
</reference>
<evidence type="ECO:0000259" key="18">
    <source>
        <dbReference type="PROSITE" id="PS51195"/>
    </source>
</evidence>
<evidence type="ECO:0000256" key="8">
    <source>
        <dbReference type="ARBA" id="ARBA00022884"/>
    </source>
</evidence>
<name>A0A0C2YF76_HEBCY</name>
<dbReference type="InterPro" id="IPR001650">
    <property type="entry name" value="Helicase_C-like"/>
</dbReference>
<feature type="compositionally biased region" description="Acidic residues" evidence="15">
    <location>
        <begin position="40"/>
        <end position="61"/>
    </location>
</feature>
<feature type="compositionally biased region" description="Low complexity" evidence="15">
    <location>
        <begin position="99"/>
        <end position="110"/>
    </location>
</feature>
<comment type="similarity">
    <text evidence="10">Belongs to the DEAD box helicase family. DDX18/HAS1 subfamily.</text>
</comment>
<evidence type="ECO:0000256" key="1">
    <source>
        <dbReference type="ARBA" id="ARBA00004604"/>
    </source>
</evidence>
<protein>
    <recommendedName>
        <fullName evidence="14">ATP-dependent RNA helicase</fullName>
        <ecNumber evidence="14">3.6.4.13</ecNumber>
    </recommendedName>
</protein>
<gene>
    <name evidence="19" type="ORF">M413DRAFT_440144</name>
</gene>
<evidence type="ECO:0000256" key="6">
    <source>
        <dbReference type="ARBA" id="ARBA00022806"/>
    </source>
</evidence>
<dbReference type="Pfam" id="PF00271">
    <property type="entry name" value="Helicase_C"/>
    <property type="match status" value="1"/>
</dbReference>
<reference evidence="19 20" key="1">
    <citation type="submission" date="2014-04" db="EMBL/GenBank/DDBJ databases">
        <authorList>
            <consortium name="DOE Joint Genome Institute"/>
            <person name="Kuo A."/>
            <person name="Gay G."/>
            <person name="Dore J."/>
            <person name="Kohler A."/>
            <person name="Nagy L.G."/>
            <person name="Floudas D."/>
            <person name="Copeland A."/>
            <person name="Barry K.W."/>
            <person name="Cichocki N."/>
            <person name="Veneault-Fourrey C."/>
            <person name="LaButti K."/>
            <person name="Lindquist E.A."/>
            <person name="Lipzen A."/>
            <person name="Lundell T."/>
            <person name="Morin E."/>
            <person name="Murat C."/>
            <person name="Sun H."/>
            <person name="Tunlid A."/>
            <person name="Henrissat B."/>
            <person name="Grigoriev I.V."/>
            <person name="Hibbett D.S."/>
            <person name="Martin F."/>
            <person name="Nordberg H.P."/>
            <person name="Cantor M.N."/>
            <person name="Hua S.X."/>
        </authorList>
    </citation>
    <scope>NUCLEOTIDE SEQUENCE [LARGE SCALE GENOMIC DNA]</scope>
    <source>
        <strain evidence="20">h7</strain>
    </source>
</reference>
<keyword evidence="2" id="KW-0690">Ribosome biogenesis</keyword>
<feature type="domain" description="DEAD-box RNA helicase Q" evidence="18">
    <location>
        <begin position="113"/>
        <end position="141"/>
    </location>
</feature>
<dbReference type="PROSITE" id="PS51192">
    <property type="entry name" value="HELICASE_ATP_BIND_1"/>
    <property type="match status" value="1"/>
</dbReference>
<dbReference type="SMART" id="SM00487">
    <property type="entry name" value="DEXDc"/>
    <property type="match status" value="1"/>
</dbReference>
<comment type="function">
    <text evidence="9">ATP-dependent RNA helicase involved in 40S ribosomal subunit biogenesis. Required for the processing and cleavage of 35S pre-rRNA at sites A0, A1, and A2, leading to mature 18S rRNA.</text>
</comment>
<evidence type="ECO:0000313" key="20">
    <source>
        <dbReference type="Proteomes" id="UP000053424"/>
    </source>
</evidence>